<accession>A0ABR7D3X7</accession>
<comment type="caution">
    <text evidence="1">The sequence shown here is derived from an EMBL/GenBank/DDBJ whole genome shotgun (WGS) entry which is preliminary data.</text>
</comment>
<dbReference type="Proteomes" id="UP000646484">
    <property type="component" value="Unassembled WGS sequence"/>
</dbReference>
<dbReference type="EMBL" id="JACOOH010000005">
    <property type="protein sequence ID" value="MBC5622080.1"/>
    <property type="molecule type" value="Genomic_DNA"/>
</dbReference>
<gene>
    <name evidence="1" type="ORF">H8S64_13305</name>
</gene>
<reference evidence="1 2" key="1">
    <citation type="submission" date="2020-08" db="EMBL/GenBank/DDBJ databases">
        <title>Genome public.</title>
        <authorList>
            <person name="Liu C."/>
            <person name="Sun Q."/>
        </authorList>
    </citation>
    <scope>NUCLEOTIDE SEQUENCE [LARGE SCALE GENOMIC DNA]</scope>
    <source>
        <strain evidence="1 2">NSJ-56</strain>
    </source>
</reference>
<keyword evidence="2" id="KW-1185">Reference proteome</keyword>
<dbReference type="RefSeq" id="WP_141560985.1">
    <property type="nucleotide sequence ID" value="NZ_JACOOH010000005.1"/>
</dbReference>
<organism evidence="1 2">
    <name type="scientific">Butyricimonas hominis</name>
    <dbReference type="NCBI Taxonomy" id="2763032"/>
    <lineage>
        <taxon>Bacteria</taxon>
        <taxon>Pseudomonadati</taxon>
        <taxon>Bacteroidota</taxon>
        <taxon>Bacteroidia</taxon>
        <taxon>Bacteroidales</taxon>
        <taxon>Odoribacteraceae</taxon>
        <taxon>Butyricimonas</taxon>
    </lineage>
</organism>
<evidence type="ECO:0000313" key="2">
    <source>
        <dbReference type="Proteomes" id="UP000646484"/>
    </source>
</evidence>
<name>A0ABR7D3X7_9BACT</name>
<evidence type="ECO:0000313" key="1">
    <source>
        <dbReference type="EMBL" id="MBC5622080.1"/>
    </source>
</evidence>
<sequence>MALKLVEEEGRWSREREECRKADGDRKEPRVIVRWKSKKYKMMIMELIEGLVLVDELYSPTGDALGEKELVGMMKEVFGEDISNYQQLREQFFDRKRELTPFLKRMIAAILKEADDRGAWRRR</sequence>
<proteinExistence type="predicted"/>
<protein>
    <submittedName>
        <fullName evidence="1">Uncharacterized protein</fullName>
    </submittedName>
</protein>